<protein>
    <submittedName>
        <fullName evidence="3">AGE family epimerase/isomerase</fullName>
    </submittedName>
</protein>
<sequence length="427" mass="48933">MADRATPLDQYRQPLESTLTDNVLDFWFPRSVDDEHGGFLTSYDREGAFAGNGRKQVVTQARMVWVAARVARAGYGDEYRAIAEAGFDFLVDAMWDDDRGGFYWEVERDGTTSKPNKHLYGQAFGLYACSELARVTDDERPAEYAHDLVSLLDEHAKDDVHGGYVEYFTPDWDPITEGQTYLENIEPDWSPKESGDAVLDPTLKLTNTHLHLLEAFATYYEVFETETGRCRLHELFDIVTNTVYRTGRRFCTDKYEPDWTPKLDDEAFRIVSYGHDLEGVWLAMEAADALGLSTDLYRELFETLWDYALEYGYDDERGGFYFYGGFDEPASFRVKAWWVQAECMTSALRTYERTGDDRYVDVFAETWAFLDEHQIDRERGEWHSGVTDDLEPVGRKGAVYKGAYHNGRALVECIEAIDRIASTGANT</sequence>
<comment type="caution">
    <text evidence="3">The sequence shown here is derived from an EMBL/GenBank/DDBJ whole genome shotgun (WGS) entry which is preliminary data.</text>
</comment>
<evidence type="ECO:0000256" key="2">
    <source>
        <dbReference type="ARBA" id="ARBA00023235"/>
    </source>
</evidence>
<dbReference type="InterPro" id="IPR012341">
    <property type="entry name" value="6hp_glycosidase-like_sf"/>
</dbReference>
<evidence type="ECO:0000313" key="4">
    <source>
        <dbReference type="Proteomes" id="UP001596432"/>
    </source>
</evidence>
<dbReference type="SUPFAM" id="SSF48208">
    <property type="entry name" value="Six-hairpin glycosidases"/>
    <property type="match status" value="1"/>
</dbReference>
<dbReference type="RefSeq" id="WP_274322338.1">
    <property type="nucleotide sequence ID" value="NZ_CP118158.1"/>
</dbReference>
<evidence type="ECO:0000313" key="3">
    <source>
        <dbReference type="EMBL" id="MFC7141252.1"/>
    </source>
</evidence>
<comment type="similarity">
    <text evidence="1">Belongs to the N-acylglucosamine 2-epimerase family.</text>
</comment>
<dbReference type="AlphaFoldDB" id="A0ABD5Y1G7"/>
<gene>
    <name evidence="3" type="ORF">ACFQMA_15610</name>
</gene>
<accession>A0ABD5Y1G7</accession>
<reference evidence="3 4" key="1">
    <citation type="journal article" date="2019" name="Int. J. Syst. Evol. Microbiol.">
        <title>The Global Catalogue of Microorganisms (GCM) 10K type strain sequencing project: providing services to taxonomists for standard genome sequencing and annotation.</title>
        <authorList>
            <consortium name="The Broad Institute Genomics Platform"/>
            <consortium name="The Broad Institute Genome Sequencing Center for Infectious Disease"/>
            <person name="Wu L."/>
            <person name="Ma J."/>
        </authorList>
    </citation>
    <scope>NUCLEOTIDE SEQUENCE [LARGE SCALE GENOMIC DNA]</scope>
    <source>
        <strain evidence="3 4">XZYJT29</strain>
    </source>
</reference>
<organism evidence="3 4">
    <name type="scientific">Halosimplex aquaticum</name>
    <dbReference type="NCBI Taxonomy" id="3026162"/>
    <lineage>
        <taxon>Archaea</taxon>
        <taxon>Methanobacteriati</taxon>
        <taxon>Methanobacteriota</taxon>
        <taxon>Stenosarchaea group</taxon>
        <taxon>Halobacteria</taxon>
        <taxon>Halobacteriales</taxon>
        <taxon>Haloarculaceae</taxon>
        <taxon>Halosimplex</taxon>
    </lineage>
</organism>
<dbReference type="Proteomes" id="UP001596432">
    <property type="component" value="Unassembled WGS sequence"/>
</dbReference>
<name>A0ABD5Y1G7_9EURY</name>
<dbReference type="EMBL" id="JBHTAS010000001">
    <property type="protein sequence ID" value="MFC7141252.1"/>
    <property type="molecule type" value="Genomic_DNA"/>
</dbReference>
<proteinExistence type="inferred from homology"/>
<dbReference type="Gene3D" id="1.50.10.10">
    <property type="match status" value="1"/>
</dbReference>
<dbReference type="GO" id="GO:0016853">
    <property type="term" value="F:isomerase activity"/>
    <property type="evidence" value="ECO:0007669"/>
    <property type="project" value="UniProtKB-KW"/>
</dbReference>
<dbReference type="PANTHER" id="PTHR15108">
    <property type="entry name" value="N-ACYLGLUCOSAMINE-2-EPIMERASE"/>
    <property type="match status" value="1"/>
</dbReference>
<evidence type="ECO:0000256" key="1">
    <source>
        <dbReference type="ARBA" id="ARBA00008558"/>
    </source>
</evidence>
<dbReference type="Pfam" id="PF07221">
    <property type="entry name" value="GlcNAc_2-epim"/>
    <property type="match status" value="2"/>
</dbReference>
<keyword evidence="2" id="KW-0413">Isomerase</keyword>
<keyword evidence="4" id="KW-1185">Reference proteome</keyword>
<dbReference type="InterPro" id="IPR010819">
    <property type="entry name" value="AGE/CE"/>
</dbReference>
<dbReference type="InterPro" id="IPR008928">
    <property type="entry name" value="6-hairpin_glycosidase_sf"/>
</dbReference>
<dbReference type="GeneID" id="78821561"/>